<feature type="compositionally biased region" description="Polar residues" evidence="1">
    <location>
        <begin position="13"/>
        <end position="29"/>
    </location>
</feature>
<sequence>MAARQSMRRLAQQLRSSTMRAFSAQQPAQRSPGILGASERQGMHTLRACERSRLLRQRSNMMPTLVGRSSRSILAAWRAMHLSVSIFGLDDDGT</sequence>
<feature type="region of interest" description="Disordered" evidence="1">
    <location>
        <begin position="1"/>
        <end position="42"/>
    </location>
</feature>
<proteinExistence type="predicted"/>
<dbReference type="OrthoDB" id="10473874at2759"/>
<name>A0A383VZC8_TETOB</name>
<organism evidence="2 3">
    <name type="scientific">Tetradesmus obliquus</name>
    <name type="common">Green alga</name>
    <name type="synonym">Acutodesmus obliquus</name>
    <dbReference type="NCBI Taxonomy" id="3088"/>
    <lineage>
        <taxon>Eukaryota</taxon>
        <taxon>Viridiplantae</taxon>
        <taxon>Chlorophyta</taxon>
        <taxon>core chlorophytes</taxon>
        <taxon>Chlorophyceae</taxon>
        <taxon>CS clade</taxon>
        <taxon>Sphaeropleales</taxon>
        <taxon>Scenedesmaceae</taxon>
        <taxon>Tetradesmus</taxon>
    </lineage>
</organism>
<accession>A0A383VZC8</accession>
<dbReference type="Proteomes" id="UP000256970">
    <property type="component" value="Unassembled WGS sequence"/>
</dbReference>
<reference evidence="2 3" key="1">
    <citation type="submission" date="2016-10" db="EMBL/GenBank/DDBJ databases">
        <authorList>
            <person name="Cai Z."/>
        </authorList>
    </citation>
    <scope>NUCLEOTIDE SEQUENCE [LARGE SCALE GENOMIC DNA]</scope>
</reference>
<dbReference type="EMBL" id="FNXT01000981">
    <property type="protein sequence ID" value="SZX70227.1"/>
    <property type="molecule type" value="Genomic_DNA"/>
</dbReference>
<dbReference type="EMBL" id="FNXT01000981">
    <property type="protein sequence ID" value="SZX70229.1"/>
    <property type="molecule type" value="Genomic_DNA"/>
</dbReference>
<dbReference type="EMBL" id="FNXT01000981">
    <property type="protein sequence ID" value="SZX70228.1"/>
    <property type="molecule type" value="Genomic_DNA"/>
</dbReference>
<keyword evidence="3" id="KW-1185">Reference proteome</keyword>
<evidence type="ECO:0000313" key="2">
    <source>
        <dbReference type="EMBL" id="SZX70229.1"/>
    </source>
</evidence>
<protein>
    <submittedName>
        <fullName evidence="2">Uncharacterized protein</fullName>
    </submittedName>
</protein>
<evidence type="ECO:0000313" key="3">
    <source>
        <dbReference type="Proteomes" id="UP000256970"/>
    </source>
</evidence>
<dbReference type="AlphaFoldDB" id="A0A383VZC8"/>
<evidence type="ECO:0000256" key="1">
    <source>
        <dbReference type="SAM" id="MobiDB-lite"/>
    </source>
</evidence>
<gene>
    <name evidence="2" type="ORF">BQ4739_LOCUS10455</name>
</gene>